<reference evidence="2 3" key="1">
    <citation type="submission" date="2021-06" db="EMBL/GenBank/DDBJ databases">
        <title>Caerostris darwini draft genome.</title>
        <authorList>
            <person name="Kono N."/>
            <person name="Arakawa K."/>
        </authorList>
    </citation>
    <scope>NUCLEOTIDE SEQUENCE [LARGE SCALE GENOMIC DNA]</scope>
</reference>
<sequence>MIIVCSYNCRVFCSFGAQGCAKDRGQLPLFSPNDLGEEKCDIKATSLNNLHNLLGYNDHHHTPMSSPVASSQEPSPLTRRILADSPPWSNEVPTASDGYLPKRDGVPLRINIISDPSHPIPARISEGTQPWWSAER</sequence>
<feature type="compositionally biased region" description="Polar residues" evidence="1">
    <location>
        <begin position="63"/>
        <end position="75"/>
    </location>
</feature>
<organism evidence="2 3">
    <name type="scientific">Caerostris darwini</name>
    <dbReference type="NCBI Taxonomy" id="1538125"/>
    <lineage>
        <taxon>Eukaryota</taxon>
        <taxon>Metazoa</taxon>
        <taxon>Ecdysozoa</taxon>
        <taxon>Arthropoda</taxon>
        <taxon>Chelicerata</taxon>
        <taxon>Arachnida</taxon>
        <taxon>Araneae</taxon>
        <taxon>Araneomorphae</taxon>
        <taxon>Entelegynae</taxon>
        <taxon>Araneoidea</taxon>
        <taxon>Araneidae</taxon>
        <taxon>Caerostris</taxon>
    </lineage>
</organism>
<feature type="region of interest" description="Disordered" evidence="1">
    <location>
        <begin position="61"/>
        <end position="100"/>
    </location>
</feature>
<evidence type="ECO:0000256" key="1">
    <source>
        <dbReference type="SAM" id="MobiDB-lite"/>
    </source>
</evidence>
<dbReference type="EMBL" id="BPLQ01008219">
    <property type="protein sequence ID" value="GIY35989.1"/>
    <property type="molecule type" value="Genomic_DNA"/>
</dbReference>
<name>A0AAV4SPS6_9ARAC</name>
<evidence type="ECO:0000313" key="3">
    <source>
        <dbReference type="Proteomes" id="UP001054837"/>
    </source>
</evidence>
<dbReference type="AlphaFoldDB" id="A0AAV4SPS6"/>
<comment type="caution">
    <text evidence="2">The sequence shown here is derived from an EMBL/GenBank/DDBJ whole genome shotgun (WGS) entry which is preliminary data.</text>
</comment>
<dbReference type="Proteomes" id="UP001054837">
    <property type="component" value="Unassembled WGS sequence"/>
</dbReference>
<protein>
    <submittedName>
        <fullName evidence="2">Uncharacterized protein</fullName>
    </submittedName>
</protein>
<proteinExistence type="predicted"/>
<gene>
    <name evidence="2" type="ORF">CDAR_20051</name>
</gene>
<accession>A0AAV4SPS6</accession>
<keyword evidence="3" id="KW-1185">Reference proteome</keyword>
<evidence type="ECO:0000313" key="2">
    <source>
        <dbReference type="EMBL" id="GIY35989.1"/>
    </source>
</evidence>